<evidence type="ECO:0000313" key="1">
    <source>
        <dbReference type="EMBL" id="GFT74854.1"/>
    </source>
</evidence>
<protein>
    <submittedName>
        <fullName evidence="1">Uncharacterized protein</fullName>
    </submittedName>
</protein>
<accession>A0A8X6PP92</accession>
<organism evidence="1 2">
    <name type="scientific">Nephila pilipes</name>
    <name type="common">Giant wood spider</name>
    <name type="synonym">Nephila maculata</name>
    <dbReference type="NCBI Taxonomy" id="299642"/>
    <lineage>
        <taxon>Eukaryota</taxon>
        <taxon>Metazoa</taxon>
        <taxon>Ecdysozoa</taxon>
        <taxon>Arthropoda</taxon>
        <taxon>Chelicerata</taxon>
        <taxon>Arachnida</taxon>
        <taxon>Araneae</taxon>
        <taxon>Araneomorphae</taxon>
        <taxon>Entelegynae</taxon>
        <taxon>Araneoidea</taxon>
        <taxon>Nephilidae</taxon>
        <taxon>Nephila</taxon>
    </lineage>
</organism>
<proteinExistence type="predicted"/>
<keyword evidence="2" id="KW-1185">Reference proteome</keyword>
<dbReference type="AlphaFoldDB" id="A0A8X6PP92"/>
<name>A0A8X6PP92_NEPPI</name>
<sequence>MVSWIVSAFLMVERYAELFRRSIKVQNKLAAQGHVVKPAEGQSLLYMVVAERGRNFSRCCPSHHLTEGPKHVASISQTAPGGSRTLIKPIQPDPSKFIFKVSIRHKQMAAEDPKILAMPKGIELHQPAHSQLKWPNNWGRGTLMGAPSQTGGF</sequence>
<dbReference type="EMBL" id="BMAW01021820">
    <property type="protein sequence ID" value="GFT74854.1"/>
    <property type="molecule type" value="Genomic_DNA"/>
</dbReference>
<comment type="caution">
    <text evidence="1">The sequence shown here is derived from an EMBL/GenBank/DDBJ whole genome shotgun (WGS) entry which is preliminary data.</text>
</comment>
<evidence type="ECO:0000313" key="2">
    <source>
        <dbReference type="Proteomes" id="UP000887013"/>
    </source>
</evidence>
<reference evidence="1" key="1">
    <citation type="submission" date="2020-08" db="EMBL/GenBank/DDBJ databases">
        <title>Multicomponent nature underlies the extraordinary mechanical properties of spider dragline silk.</title>
        <authorList>
            <person name="Kono N."/>
            <person name="Nakamura H."/>
            <person name="Mori M."/>
            <person name="Yoshida Y."/>
            <person name="Ohtoshi R."/>
            <person name="Malay A.D."/>
            <person name="Moran D.A.P."/>
            <person name="Tomita M."/>
            <person name="Numata K."/>
            <person name="Arakawa K."/>
        </authorList>
    </citation>
    <scope>NUCLEOTIDE SEQUENCE</scope>
</reference>
<dbReference type="Proteomes" id="UP000887013">
    <property type="component" value="Unassembled WGS sequence"/>
</dbReference>
<gene>
    <name evidence="1" type="ORF">NPIL_43361</name>
</gene>